<reference evidence="15 16" key="1">
    <citation type="journal article" date="2017" name="Genome Med.">
        <title>A novel Ruminococcus gnavus clade enriched in inflammatory bowel disease patients.</title>
        <authorList>
            <person name="Hall A.B."/>
            <person name="Yassour M."/>
            <person name="Sauk J."/>
            <person name="Garner A."/>
            <person name="Jiang X."/>
            <person name="Arthur T."/>
            <person name="Lagoudas G.K."/>
            <person name="Vatanen T."/>
            <person name="Fornelos N."/>
            <person name="Wilson R."/>
            <person name="Bertha M."/>
            <person name="Cohen M."/>
            <person name="Garber J."/>
            <person name="Khalili H."/>
            <person name="Gevers D."/>
            <person name="Ananthakrishnan A.N."/>
            <person name="Kugathasan S."/>
            <person name="Lander E.S."/>
            <person name="Blainey P."/>
            <person name="Vlamakis H."/>
            <person name="Xavier R.J."/>
            <person name="Huttenhower C."/>
        </authorList>
    </citation>
    <scope>NUCLEOTIDE SEQUENCE [LARGE SCALE GENOMIC DNA]</scope>
    <source>
        <strain evidence="15 16">RJX1128</strain>
    </source>
</reference>
<dbReference type="InterPro" id="IPR013826">
    <property type="entry name" value="Topo_IA_cen_sub3"/>
</dbReference>
<dbReference type="CDD" id="cd03362">
    <property type="entry name" value="TOPRIM_TopoIA_TopoIII"/>
    <property type="match status" value="1"/>
</dbReference>
<dbReference type="Pfam" id="PF01751">
    <property type="entry name" value="Toprim"/>
    <property type="match status" value="1"/>
</dbReference>
<dbReference type="GO" id="GO:0003917">
    <property type="term" value="F:DNA topoisomerase type I (single strand cut, ATP-independent) activity"/>
    <property type="evidence" value="ECO:0007669"/>
    <property type="project" value="UniProtKB-EC"/>
</dbReference>
<evidence type="ECO:0000256" key="8">
    <source>
        <dbReference type="ARBA" id="ARBA00023235"/>
    </source>
</evidence>
<evidence type="ECO:0000313" key="15">
    <source>
        <dbReference type="EMBL" id="PLT86993.1"/>
    </source>
</evidence>
<dbReference type="InterPro" id="IPR000380">
    <property type="entry name" value="Topo_IA"/>
</dbReference>
<evidence type="ECO:0000256" key="5">
    <source>
        <dbReference type="ARBA" id="ARBA00022842"/>
    </source>
</evidence>
<evidence type="ECO:0000256" key="2">
    <source>
        <dbReference type="ARBA" id="ARBA00009446"/>
    </source>
</evidence>
<dbReference type="EC" id="5.6.2.1" evidence="3"/>
<proteinExistence type="inferred from homology"/>
<feature type="domain" description="Topo IA-type catalytic" evidence="14">
    <location>
        <begin position="152"/>
        <end position="578"/>
    </location>
</feature>
<evidence type="ECO:0000313" key="16">
    <source>
        <dbReference type="Proteomes" id="UP000234840"/>
    </source>
</evidence>
<feature type="domain" description="Toprim" evidence="13">
    <location>
        <begin position="2"/>
        <end position="135"/>
    </location>
</feature>
<dbReference type="InterPro" id="IPR034144">
    <property type="entry name" value="TOPRIM_TopoIII"/>
</dbReference>
<dbReference type="InterPro" id="IPR025589">
    <property type="entry name" value="Toprim_C_rpt"/>
</dbReference>
<dbReference type="InterPro" id="IPR003601">
    <property type="entry name" value="Topo_IA_2"/>
</dbReference>
<dbReference type="NCBIfam" id="TIGR01056">
    <property type="entry name" value="topB"/>
    <property type="match status" value="1"/>
</dbReference>
<dbReference type="GO" id="GO:0006265">
    <property type="term" value="P:DNA topological change"/>
    <property type="evidence" value="ECO:0007669"/>
    <property type="project" value="InterPro"/>
</dbReference>
<keyword evidence="5" id="KW-0460">Magnesium</keyword>
<dbReference type="InterPro" id="IPR023405">
    <property type="entry name" value="Topo_IA_core_domain"/>
</dbReference>
<accession>A0A2N5Q035</accession>
<keyword evidence="8 15" id="KW-0413">Isomerase</keyword>
<dbReference type="SUPFAM" id="SSF56712">
    <property type="entry name" value="Prokaryotic type I DNA topoisomerase"/>
    <property type="match status" value="1"/>
</dbReference>
<evidence type="ECO:0000256" key="7">
    <source>
        <dbReference type="ARBA" id="ARBA00023125"/>
    </source>
</evidence>
<comment type="caution">
    <text evidence="15">The sequence shown here is derived from an EMBL/GenBank/DDBJ whole genome shotgun (WGS) entry which is preliminary data.</text>
</comment>
<sequence length="698" mass="79888">MSKLVIAEKPSVGMALAKVLGAYQRQDGYMEGSGYLVSWCVGHLVGLSQPDAYDEKYRKWRRECLPIIPEQWRWEVASDKKAQFKILKELMFRSDVDEIICATDAGREGELIFRLVYYQAGCKKPFKRLWISSMEDEAIKEGFGNLREGSDYDNLYEAALSRSKADWLVGINGTRLFTTLYDKRLTVGRVQTPTLAMVVERNQQITQFQKQKYFNIHLKEDNLEVHKEKIFDEKEAKRIQELCSGADAFVKSVVKTEKNVNPPKLYDLTTLQRESNRYFGYTAQKTLDIVQSLYEQKLVTYPRTDSQYLTEDMKDTAENMVMAVQMAFGFGDFLPKDYDVNRVINNGKVTDHHAIIPTAEIQKQNLSKLSQGERDILLLISQRLLCATGEKQKVSETEIKVECAGEEFQAKGRMVLDMGWKAYEMEFRSRLKSKQKAEPKDSIIPLVAEGDVLHNAVVSATEHYTSPPKPYTEDTLLSAMETAGNEDFDEDTEKKGLGTPATRASMIEKLVSSRYLERKGKQLIPTDAGINLIDILPEKVKSAKMTAEWENALMEMERGKVRSEKFLADIDEWVHQLIRDFGEVSEEEKKRFASERKGKEQIGICPRCGSPVYEGEKNFYCSNRECKFCIWKETKWLSGMKKKVTKKMAVSLLEKGRVSVNGLYSQKTGRNFDADLVLEDTGEYVNFKLVFSNNKKKG</sequence>
<evidence type="ECO:0000256" key="6">
    <source>
        <dbReference type="ARBA" id="ARBA00023029"/>
    </source>
</evidence>
<dbReference type="NCBIfam" id="NF005829">
    <property type="entry name" value="PRK07726.1"/>
    <property type="match status" value="1"/>
</dbReference>
<dbReference type="PROSITE" id="PS52039">
    <property type="entry name" value="TOPO_IA_2"/>
    <property type="match status" value="1"/>
</dbReference>
<dbReference type="CDD" id="cd00186">
    <property type="entry name" value="TOP1Ac"/>
    <property type="match status" value="1"/>
</dbReference>
<comment type="similarity">
    <text evidence="2">Belongs to the type IA topoisomerase family.</text>
</comment>
<dbReference type="GO" id="GO:0006310">
    <property type="term" value="P:DNA recombination"/>
    <property type="evidence" value="ECO:0007669"/>
    <property type="project" value="TreeGrafter"/>
</dbReference>
<dbReference type="AlphaFoldDB" id="A0A2N5Q035"/>
<gene>
    <name evidence="15" type="ORF">CDL20_07630</name>
</gene>
<dbReference type="Gene3D" id="3.40.50.140">
    <property type="match status" value="1"/>
</dbReference>
<keyword evidence="4" id="KW-0479">Metal-binding</keyword>
<evidence type="ECO:0000259" key="14">
    <source>
        <dbReference type="PROSITE" id="PS52039"/>
    </source>
</evidence>
<dbReference type="PRINTS" id="PR00417">
    <property type="entry name" value="PRTPISMRASEI"/>
</dbReference>
<dbReference type="PROSITE" id="PS50880">
    <property type="entry name" value="TOPRIM"/>
    <property type="match status" value="1"/>
</dbReference>
<dbReference type="SMART" id="SM00436">
    <property type="entry name" value="TOP1Bc"/>
    <property type="match status" value="1"/>
</dbReference>
<dbReference type="SMART" id="SM00493">
    <property type="entry name" value="TOPRIM"/>
    <property type="match status" value="1"/>
</dbReference>
<dbReference type="InterPro" id="IPR005738">
    <property type="entry name" value="TopoIII"/>
</dbReference>
<protein>
    <recommendedName>
        <fullName evidence="3">DNA topoisomerase</fullName>
        <ecNumber evidence="3">5.6.2.1</ecNumber>
    </recommendedName>
    <alternativeName>
        <fullName evidence="12">Omega-protein</fullName>
    </alternativeName>
    <alternativeName>
        <fullName evidence="11">Relaxing enzyme</fullName>
    </alternativeName>
    <alternativeName>
        <fullName evidence="9">Swivelase</fullName>
    </alternativeName>
    <alternativeName>
        <fullName evidence="10">Untwisting enzyme</fullName>
    </alternativeName>
</protein>
<dbReference type="PANTHER" id="PTHR11390:SF21">
    <property type="entry name" value="DNA TOPOISOMERASE 3-ALPHA"/>
    <property type="match status" value="1"/>
</dbReference>
<dbReference type="SMART" id="SM00437">
    <property type="entry name" value="TOP1Ac"/>
    <property type="match status" value="1"/>
</dbReference>
<evidence type="ECO:0000259" key="13">
    <source>
        <dbReference type="PROSITE" id="PS50880"/>
    </source>
</evidence>
<evidence type="ECO:0000256" key="10">
    <source>
        <dbReference type="ARBA" id="ARBA00031985"/>
    </source>
</evidence>
<dbReference type="InterPro" id="IPR013824">
    <property type="entry name" value="Topo_IA_cen_sub1"/>
</dbReference>
<dbReference type="Gene3D" id="2.70.20.10">
    <property type="entry name" value="Topoisomerase I, domain 3"/>
    <property type="match status" value="1"/>
</dbReference>
<evidence type="ECO:0000256" key="12">
    <source>
        <dbReference type="ARBA" id="ARBA00032877"/>
    </source>
</evidence>
<evidence type="ECO:0000256" key="3">
    <source>
        <dbReference type="ARBA" id="ARBA00012891"/>
    </source>
</evidence>
<dbReference type="Gene3D" id="1.10.290.10">
    <property type="entry name" value="Topoisomerase I, domain 4"/>
    <property type="match status" value="1"/>
</dbReference>
<dbReference type="InterPro" id="IPR003602">
    <property type="entry name" value="Topo_IA_DNA-bd_dom"/>
</dbReference>
<dbReference type="GO" id="GO:0046872">
    <property type="term" value="F:metal ion binding"/>
    <property type="evidence" value="ECO:0007669"/>
    <property type="project" value="UniProtKB-KW"/>
</dbReference>
<dbReference type="InterPro" id="IPR006171">
    <property type="entry name" value="TOPRIM_dom"/>
</dbReference>
<dbReference type="PROSITE" id="PS00396">
    <property type="entry name" value="TOPO_IA_1"/>
    <property type="match status" value="1"/>
</dbReference>
<evidence type="ECO:0000256" key="4">
    <source>
        <dbReference type="ARBA" id="ARBA00022723"/>
    </source>
</evidence>
<dbReference type="EMBL" id="NIHW01000016">
    <property type="protein sequence ID" value="PLT86993.1"/>
    <property type="molecule type" value="Genomic_DNA"/>
</dbReference>
<keyword evidence="6" id="KW-0799">Topoisomerase</keyword>
<dbReference type="RefSeq" id="WP_101882397.1">
    <property type="nucleotide sequence ID" value="NZ_NIHW01000016.1"/>
</dbReference>
<evidence type="ECO:0000256" key="1">
    <source>
        <dbReference type="ARBA" id="ARBA00000213"/>
    </source>
</evidence>
<evidence type="ECO:0000256" key="11">
    <source>
        <dbReference type="ARBA" id="ARBA00032235"/>
    </source>
</evidence>
<dbReference type="GO" id="GO:0043597">
    <property type="term" value="C:cytoplasmic replication fork"/>
    <property type="evidence" value="ECO:0007669"/>
    <property type="project" value="TreeGrafter"/>
</dbReference>
<keyword evidence="7" id="KW-0238">DNA-binding</keyword>
<dbReference type="Pfam" id="PF01131">
    <property type="entry name" value="Topoisom_bac"/>
    <property type="match status" value="1"/>
</dbReference>
<dbReference type="InterPro" id="IPR013497">
    <property type="entry name" value="Topo_IA_cen"/>
</dbReference>
<organism evidence="15 16">
    <name type="scientific">Mediterraneibacter gnavus</name>
    <name type="common">Ruminococcus gnavus</name>
    <dbReference type="NCBI Taxonomy" id="33038"/>
    <lineage>
        <taxon>Bacteria</taxon>
        <taxon>Bacillati</taxon>
        <taxon>Bacillota</taxon>
        <taxon>Clostridia</taxon>
        <taxon>Lachnospirales</taxon>
        <taxon>Lachnospiraceae</taxon>
        <taxon>Mediterraneibacter</taxon>
    </lineage>
</organism>
<dbReference type="Pfam" id="PF13342">
    <property type="entry name" value="Toprim_Crpt"/>
    <property type="match status" value="1"/>
</dbReference>
<comment type="catalytic activity">
    <reaction evidence="1">
        <text>ATP-independent breakage of single-stranded DNA, followed by passage and rejoining.</text>
        <dbReference type="EC" id="5.6.2.1"/>
    </reaction>
</comment>
<dbReference type="Gene3D" id="1.10.460.10">
    <property type="entry name" value="Topoisomerase I, domain 2"/>
    <property type="match status" value="1"/>
</dbReference>
<dbReference type="GO" id="GO:0003677">
    <property type="term" value="F:DNA binding"/>
    <property type="evidence" value="ECO:0007669"/>
    <property type="project" value="UniProtKB-KW"/>
</dbReference>
<dbReference type="InterPro" id="IPR023406">
    <property type="entry name" value="Topo_IA_AS"/>
</dbReference>
<name>A0A2N5Q035_MEDGN</name>
<evidence type="ECO:0000256" key="9">
    <source>
        <dbReference type="ARBA" id="ARBA00030003"/>
    </source>
</evidence>
<dbReference type="PANTHER" id="PTHR11390">
    <property type="entry name" value="PROKARYOTIC DNA TOPOISOMERASE"/>
    <property type="match status" value="1"/>
</dbReference>
<dbReference type="Proteomes" id="UP000234840">
    <property type="component" value="Unassembled WGS sequence"/>
</dbReference>
<dbReference type="InterPro" id="IPR013825">
    <property type="entry name" value="Topo_IA_cen_sub2"/>
</dbReference>
<dbReference type="GO" id="GO:0006281">
    <property type="term" value="P:DNA repair"/>
    <property type="evidence" value="ECO:0007669"/>
    <property type="project" value="TreeGrafter"/>
</dbReference>